<dbReference type="Pfam" id="PF03480">
    <property type="entry name" value="DctP"/>
    <property type="match status" value="1"/>
</dbReference>
<accession>A0A3Q8WRZ8</accession>
<dbReference type="AlphaFoldDB" id="A0A3Q8WRZ8"/>
<dbReference type="PROSITE" id="PS51257">
    <property type="entry name" value="PROKAR_LIPOPROTEIN"/>
    <property type="match status" value="1"/>
</dbReference>
<name>A0A3Q8WRZ8_9ACTO</name>
<evidence type="ECO:0000256" key="1">
    <source>
        <dbReference type="ARBA" id="ARBA00022729"/>
    </source>
</evidence>
<evidence type="ECO:0000256" key="2">
    <source>
        <dbReference type="SAM" id="SignalP"/>
    </source>
</evidence>
<dbReference type="InterPro" id="IPR038404">
    <property type="entry name" value="TRAP_DctP_sf"/>
</dbReference>
<protein>
    <submittedName>
        <fullName evidence="3">ABC transporter substrate-binding protein</fullName>
    </submittedName>
</protein>
<dbReference type="OrthoDB" id="9815946at2"/>
<dbReference type="InterPro" id="IPR018389">
    <property type="entry name" value="DctP_fam"/>
</dbReference>
<evidence type="ECO:0000313" key="3">
    <source>
        <dbReference type="EMBL" id="AZN28894.1"/>
    </source>
</evidence>
<feature type="signal peptide" evidence="2">
    <location>
        <begin position="1"/>
        <end position="21"/>
    </location>
</feature>
<proteinExistence type="predicted"/>
<dbReference type="PANTHER" id="PTHR33376">
    <property type="match status" value="1"/>
</dbReference>
<dbReference type="PANTHER" id="PTHR33376:SF15">
    <property type="entry name" value="BLL6794 PROTEIN"/>
    <property type="match status" value="1"/>
</dbReference>
<dbReference type="GO" id="GO:0055085">
    <property type="term" value="P:transmembrane transport"/>
    <property type="evidence" value="ECO:0007669"/>
    <property type="project" value="InterPro"/>
</dbReference>
<reference evidence="3 4" key="1">
    <citation type="submission" date="2018-12" db="EMBL/GenBank/DDBJ databases">
        <title>Complete genome sequence of Flaviflexus salsibiostraticola KCTC 33148.</title>
        <authorList>
            <person name="Bae J.-W."/>
        </authorList>
    </citation>
    <scope>NUCLEOTIDE SEQUENCE [LARGE SCALE GENOMIC DNA]</scope>
    <source>
        <strain evidence="3 4">KCTC 33148</strain>
    </source>
</reference>
<dbReference type="RefSeq" id="WP_126037623.1">
    <property type="nucleotide sequence ID" value="NZ_CP034438.1"/>
</dbReference>
<evidence type="ECO:0000313" key="4">
    <source>
        <dbReference type="Proteomes" id="UP000270021"/>
    </source>
</evidence>
<gene>
    <name evidence="3" type="ORF">EJO69_00215</name>
</gene>
<dbReference type="Gene3D" id="3.40.190.170">
    <property type="entry name" value="Bacterial extracellular solute-binding protein, family 7"/>
    <property type="match status" value="1"/>
</dbReference>
<dbReference type="KEGG" id="fsl:EJO69_00215"/>
<sequence length="358" mass="38671">MIGRKKYGAVLALGLALGTTAACSEDGSDFVLHYTTYSSSTSDQSISVQRWAEEVERLTDGGVTVVFHYSQSLVGADEAVQATLDGRADLAQVGSIYAASDLSMFTVIELPFETSNPEAHMNSIVRLYEESPVYREDFDRQGVRLLFPLPLGTILLGLMEPAEDPSDLAGRSIRSGGLASEVLLTSGVNPVAMTATDIYESMERGIVDGYTALAIANLPAFGLTKASPYVVDPGIGAYSSSIVVINEDLYQSMPVEYQEALDEASTKGIQFGLEEMETAGRLACEELTAAGTEFSSFPDAAVEEWSGRQTVADEWVARYNERGYDARSVLEDYRAIVTDEESKSDFQDPLVACMEGTL</sequence>
<feature type="chain" id="PRO_5039694309" evidence="2">
    <location>
        <begin position="22"/>
        <end position="358"/>
    </location>
</feature>
<dbReference type="Proteomes" id="UP000270021">
    <property type="component" value="Chromosome"/>
</dbReference>
<organism evidence="3 4">
    <name type="scientific">Flaviflexus salsibiostraticola</name>
    <dbReference type="NCBI Taxonomy" id="1282737"/>
    <lineage>
        <taxon>Bacteria</taxon>
        <taxon>Bacillati</taxon>
        <taxon>Actinomycetota</taxon>
        <taxon>Actinomycetes</taxon>
        <taxon>Actinomycetales</taxon>
        <taxon>Actinomycetaceae</taxon>
        <taxon>Flaviflexus</taxon>
    </lineage>
</organism>
<keyword evidence="1 2" id="KW-0732">Signal</keyword>
<keyword evidence="4" id="KW-1185">Reference proteome</keyword>
<dbReference type="NCBIfam" id="NF037995">
    <property type="entry name" value="TRAP_S1"/>
    <property type="match status" value="1"/>
</dbReference>
<dbReference type="EMBL" id="CP034438">
    <property type="protein sequence ID" value="AZN28894.1"/>
    <property type="molecule type" value="Genomic_DNA"/>
</dbReference>